<gene>
    <name evidence="1" type="ORF">GGX14DRAFT_321362</name>
</gene>
<dbReference type="Proteomes" id="UP001219525">
    <property type="component" value="Unassembled WGS sequence"/>
</dbReference>
<organism evidence="1 2">
    <name type="scientific">Mycena pura</name>
    <dbReference type="NCBI Taxonomy" id="153505"/>
    <lineage>
        <taxon>Eukaryota</taxon>
        <taxon>Fungi</taxon>
        <taxon>Dikarya</taxon>
        <taxon>Basidiomycota</taxon>
        <taxon>Agaricomycotina</taxon>
        <taxon>Agaricomycetes</taxon>
        <taxon>Agaricomycetidae</taxon>
        <taxon>Agaricales</taxon>
        <taxon>Marasmiineae</taxon>
        <taxon>Mycenaceae</taxon>
        <taxon>Mycena</taxon>
    </lineage>
</organism>
<evidence type="ECO:0000313" key="1">
    <source>
        <dbReference type="EMBL" id="KAJ7194426.1"/>
    </source>
</evidence>
<comment type="caution">
    <text evidence="1">The sequence shown here is derived from an EMBL/GenBank/DDBJ whole genome shotgun (WGS) entry which is preliminary data.</text>
</comment>
<feature type="non-terminal residue" evidence="1">
    <location>
        <position position="195"/>
    </location>
</feature>
<protein>
    <submittedName>
        <fullName evidence="1">Uncharacterized protein</fullName>
    </submittedName>
</protein>
<dbReference type="EMBL" id="JARJCW010000098">
    <property type="protein sequence ID" value="KAJ7194426.1"/>
    <property type="molecule type" value="Genomic_DNA"/>
</dbReference>
<name>A0AAD6UTM7_9AGAR</name>
<dbReference type="AlphaFoldDB" id="A0AAD6UTM7"/>
<feature type="non-terminal residue" evidence="1">
    <location>
        <position position="1"/>
    </location>
</feature>
<accession>A0AAD6UTM7</accession>
<reference evidence="1" key="1">
    <citation type="submission" date="2023-03" db="EMBL/GenBank/DDBJ databases">
        <title>Massive genome expansion in bonnet fungi (Mycena s.s.) driven by repeated elements and novel gene families across ecological guilds.</title>
        <authorList>
            <consortium name="Lawrence Berkeley National Laboratory"/>
            <person name="Harder C.B."/>
            <person name="Miyauchi S."/>
            <person name="Viragh M."/>
            <person name="Kuo A."/>
            <person name="Thoen E."/>
            <person name="Andreopoulos B."/>
            <person name="Lu D."/>
            <person name="Skrede I."/>
            <person name="Drula E."/>
            <person name="Henrissat B."/>
            <person name="Morin E."/>
            <person name="Kohler A."/>
            <person name="Barry K."/>
            <person name="LaButti K."/>
            <person name="Morin E."/>
            <person name="Salamov A."/>
            <person name="Lipzen A."/>
            <person name="Mereny Z."/>
            <person name="Hegedus B."/>
            <person name="Baldrian P."/>
            <person name="Stursova M."/>
            <person name="Weitz H."/>
            <person name="Taylor A."/>
            <person name="Grigoriev I.V."/>
            <person name="Nagy L.G."/>
            <person name="Martin F."/>
            <person name="Kauserud H."/>
        </authorList>
    </citation>
    <scope>NUCLEOTIDE SEQUENCE</scope>
    <source>
        <strain evidence="1">9144</strain>
    </source>
</reference>
<sequence length="195" mass="22649">IIIASRPEPHIRELFDRPSAKPLYRAFNIKQSFEDVEKYLRHEFFRIHREHRDTMGGIPTPWPSEHILKNLVQKSSGYFVYAATVIKFIDDRDFCPTDRVAAVVRSQNLPDDCDRPFEALDQLYKQILSTVPTRTRLIRILTAIANFKLSRDDIALLLELDSAHVGLSLRRLHSILEVPSHDSEHSDISVYHESF</sequence>
<evidence type="ECO:0000313" key="2">
    <source>
        <dbReference type="Proteomes" id="UP001219525"/>
    </source>
</evidence>
<proteinExistence type="predicted"/>
<keyword evidence="2" id="KW-1185">Reference proteome</keyword>